<dbReference type="InterPro" id="IPR044678">
    <property type="entry name" value="COR27/28"/>
</dbReference>
<dbReference type="OrthoDB" id="1923282at2759"/>
<dbReference type="PANTHER" id="PTHR33676">
    <property type="entry name" value="COLD REGULATED PROTEIN 27"/>
    <property type="match status" value="1"/>
</dbReference>
<dbReference type="EMBL" id="JACEFO010001691">
    <property type="protein sequence ID" value="KAF8720741.1"/>
    <property type="molecule type" value="Genomic_DNA"/>
</dbReference>
<proteinExistence type="predicted"/>
<organism evidence="2 3">
    <name type="scientific">Digitaria exilis</name>
    <dbReference type="NCBI Taxonomy" id="1010633"/>
    <lineage>
        <taxon>Eukaryota</taxon>
        <taxon>Viridiplantae</taxon>
        <taxon>Streptophyta</taxon>
        <taxon>Embryophyta</taxon>
        <taxon>Tracheophyta</taxon>
        <taxon>Spermatophyta</taxon>
        <taxon>Magnoliopsida</taxon>
        <taxon>Liliopsida</taxon>
        <taxon>Poales</taxon>
        <taxon>Poaceae</taxon>
        <taxon>PACMAD clade</taxon>
        <taxon>Panicoideae</taxon>
        <taxon>Panicodae</taxon>
        <taxon>Paniceae</taxon>
        <taxon>Anthephorinae</taxon>
        <taxon>Digitaria</taxon>
    </lineage>
</organism>
<evidence type="ECO:0000313" key="3">
    <source>
        <dbReference type="Proteomes" id="UP000636709"/>
    </source>
</evidence>
<reference evidence="2" key="1">
    <citation type="submission" date="2020-07" db="EMBL/GenBank/DDBJ databases">
        <title>Genome sequence and genetic diversity analysis of an under-domesticated orphan crop, white fonio (Digitaria exilis).</title>
        <authorList>
            <person name="Bennetzen J.L."/>
            <person name="Chen S."/>
            <person name="Ma X."/>
            <person name="Wang X."/>
            <person name="Yssel A.E.J."/>
            <person name="Chaluvadi S.R."/>
            <person name="Johnson M."/>
            <person name="Gangashetty P."/>
            <person name="Hamidou F."/>
            <person name="Sanogo M.D."/>
            <person name="Zwaenepoel A."/>
            <person name="Wallace J."/>
            <person name="Van De Peer Y."/>
            <person name="Van Deynze A."/>
        </authorList>
    </citation>
    <scope>NUCLEOTIDE SEQUENCE</scope>
    <source>
        <tissue evidence="2">Leaves</tissue>
    </source>
</reference>
<gene>
    <name evidence="2" type="ORF">HU200_023647</name>
</gene>
<dbReference type="Proteomes" id="UP000636709">
    <property type="component" value="Unassembled WGS sequence"/>
</dbReference>
<dbReference type="AlphaFoldDB" id="A0A835C8M6"/>
<evidence type="ECO:0000256" key="1">
    <source>
        <dbReference type="SAM" id="MobiDB-lite"/>
    </source>
</evidence>
<sequence>MGDVSLNPQPFISDEPLTMPASAAKQDHQIRDLVSSGWTNERHSSYISSMEASFVDQLYGIQNHGLDANKKNLGDNGFKVFQEGVCKNVRFERNQPHTRDVGINYLPENPWVRRFRPRSASASRRDVCVEAMADDYGSGTDTVREKVRTHGREVKTCSRQNLIGKSKEVSDQNFPDEEIEANNELCKKQRPTSSRSAPKDPGT</sequence>
<dbReference type="PANTHER" id="PTHR33676:SF12">
    <property type="entry name" value="EXPRESSED PROTEIN"/>
    <property type="match status" value="1"/>
</dbReference>
<name>A0A835C8M6_9POAL</name>
<keyword evidence="3" id="KW-1185">Reference proteome</keyword>
<dbReference type="GO" id="GO:0042752">
    <property type="term" value="P:regulation of circadian rhythm"/>
    <property type="evidence" value="ECO:0007669"/>
    <property type="project" value="InterPro"/>
</dbReference>
<feature type="region of interest" description="Disordered" evidence="1">
    <location>
        <begin position="164"/>
        <end position="203"/>
    </location>
</feature>
<protein>
    <submittedName>
        <fullName evidence="2">Uncharacterized protein</fullName>
    </submittedName>
</protein>
<accession>A0A835C8M6</accession>
<dbReference type="GO" id="GO:0009409">
    <property type="term" value="P:response to cold"/>
    <property type="evidence" value="ECO:0007669"/>
    <property type="project" value="InterPro"/>
</dbReference>
<evidence type="ECO:0000313" key="2">
    <source>
        <dbReference type="EMBL" id="KAF8720741.1"/>
    </source>
</evidence>
<comment type="caution">
    <text evidence="2">The sequence shown here is derived from an EMBL/GenBank/DDBJ whole genome shotgun (WGS) entry which is preliminary data.</text>
</comment>